<dbReference type="PANTHER" id="PTHR11659">
    <property type="entry name" value="GLUTAMYL-TRNA GLN AMIDOTRANSFERASE SUBUNIT B MITOCHONDRIAL AND PROKARYOTIC PET112-RELATED"/>
    <property type="match status" value="1"/>
</dbReference>
<evidence type="ECO:0000256" key="8">
    <source>
        <dbReference type="ARBA" id="ARBA00024799"/>
    </source>
</evidence>
<keyword evidence="7" id="KW-0648">Protein biosynthesis</keyword>
<dbReference type="SMART" id="SM00845">
    <property type="entry name" value="GatB_Yqey"/>
    <property type="match status" value="1"/>
</dbReference>
<comment type="function">
    <text evidence="8">Allows the formation of correctly charged Asn-tRNA(Asn) or Gln-tRNA(Gln) through the transamidation of misacylated Asp-tRNA(Asn) or Glu-tRNA(Gln) in organisms which lack either or both of asparaginyl-tRNA or glutaminyl-tRNA synthetases. The reaction takes place in the presence of glutamine and ATP through an activated phospho-Asp-tRNA(Asn) or phospho-Glu-tRNA(Gln).</text>
</comment>
<evidence type="ECO:0000256" key="3">
    <source>
        <dbReference type="ARBA" id="ARBA00016923"/>
    </source>
</evidence>
<dbReference type="GO" id="GO:0005524">
    <property type="term" value="F:ATP binding"/>
    <property type="evidence" value="ECO:0007669"/>
    <property type="project" value="UniProtKB-KW"/>
</dbReference>
<proteinExistence type="inferred from homology"/>
<dbReference type="FunFam" id="1.10.10.410:FF:000001">
    <property type="entry name" value="Aspartyl/glutamyl-tRNA(Asn/Gln) amidotransferase subunit B"/>
    <property type="match status" value="1"/>
</dbReference>
<dbReference type="InterPro" id="IPR017959">
    <property type="entry name" value="Asn/Gln-tRNA_amidoTrfase_suB/E"/>
</dbReference>
<comment type="catalytic activity">
    <reaction evidence="10">
        <text>L-glutamyl-tRNA(Gln) + L-glutamine + ATP + H2O = L-glutaminyl-tRNA(Gln) + L-glutamate + ADP + phosphate + H(+)</text>
        <dbReference type="Rhea" id="RHEA:17521"/>
        <dbReference type="Rhea" id="RHEA-COMP:9681"/>
        <dbReference type="Rhea" id="RHEA-COMP:9684"/>
        <dbReference type="ChEBI" id="CHEBI:15377"/>
        <dbReference type="ChEBI" id="CHEBI:15378"/>
        <dbReference type="ChEBI" id="CHEBI:29985"/>
        <dbReference type="ChEBI" id="CHEBI:30616"/>
        <dbReference type="ChEBI" id="CHEBI:43474"/>
        <dbReference type="ChEBI" id="CHEBI:58359"/>
        <dbReference type="ChEBI" id="CHEBI:78520"/>
        <dbReference type="ChEBI" id="CHEBI:78521"/>
        <dbReference type="ChEBI" id="CHEBI:456216"/>
    </reaction>
</comment>
<comment type="similarity">
    <text evidence="1">Belongs to the GatB/GatE family. GatB subfamily.</text>
</comment>
<keyword evidence="5" id="KW-0547">Nucleotide-binding</keyword>
<comment type="catalytic activity">
    <reaction evidence="9">
        <text>L-aspartyl-tRNA(Asn) + L-glutamine + ATP + H2O = L-asparaginyl-tRNA(Asn) + L-glutamate + ADP + phosphate + 2 H(+)</text>
        <dbReference type="Rhea" id="RHEA:14513"/>
        <dbReference type="Rhea" id="RHEA-COMP:9674"/>
        <dbReference type="Rhea" id="RHEA-COMP:9677"/>
        <dbReference type="ChEBI" id="CHEBI:15377"/>
        <dbReference type="ChEBI" id="CHEBI:15378"/>
        <dbReference type="ChEBI" id="CHEBI:29985"/>
        <dbReference type="ChEBI" id="CHEBI:30616"/>
        <dbReference type="ChEBI" id="CHEBI:43474"/>
        <dbReference type="ChEBI" id="CHEBI:58359"/>
        <dbReference type="ChEBI" id="CHEBI:78515"/>
        <dbReference type="ChEBI" id="CHEBI:78516"/>
        <dbReference type="ChEBI" id="CHEBI:456216"/>
    </reaction>
</comment>
<evidence type="ECO:0000256" key="1">
    <source>
        <dbReference type="ARBA" id="ARBA00005306"/>
    </source>
</evidence>
<dbReference type="PANTHER" id="PTHR11659:SF0">
    <property type="entry name" value="GLUTAMYL-TRNA(GLN) AMIDOTRANSFERASE SUBUNIT B, MITOCHONDRIAL"/>
    <property type="match status" value="1"/>
</dbReference>
<dbReference type="AlphaFoldDB" id="A3TZE3"/>
<dbReference type="eggNOG" id="COG0064">
    <property type="taxonomic scope" value="Bacteria"/>
</dbReference>
<dbReference type="InterPro" id="IPR023168">
    <property type="entry name" value="GatB_Yqey_C_2"/>
</dbReference>
<dbReference type="GO" id="GO:0006412">
    <property type="term" value="P:translation"/>
    <property type="evidence" value="ECO:0007669"/>
    <property type="project" value="UniProtKB-KW"/>
</dbReference>
<feature type="domain" description="Asn/Gln amidotransferase" evidence="11">
    <location>
        <begin position="7"/>
        <end position="153"/>
    </location>
</feature>
<organism evidence="12 13">
    <name type="scientific">Pseudooceanicola batsensis (strain ATCC BAA-863 / DSM 15984 / KCTC 12145 / HTCC2597)</name>
    <name type="common">Oceanicola batsensis</name>
    <dbReference type="NCBI Taxonomy" id="252305"/>
    <lineage>
        <taxon>Bacteria</taxon>
        <taxon>Pseudomonadati</taxon>
        <taxon>Pseudomonadota</taxon>
        <taxon>Alphaproteobacteria</taxon>
        <taxon>Rhodobacterales</taxon>
        <taxon>Paracoccaceae</taxon>
        <taxon>Pseudooceanicola</taxon>
    </lineage>
</organism>
<evidence type="ECO:0000259" key="11">
    <source>
        <dbReference type="SMART" id="SM00845"/>
    </source>
</evidence>
<evidence type="ECO:0000313" key="12">
    <source>
        <dbReference type="EMBL" id="EAQ02961.1"/>
    </source>
</evidence>
<evidence type="ECO:0000256" key="6">
    <source>
        <dbReference type="ARBA" id="ARBA00022840"/>
    </source>
</evidence>
<keyword evidence="13" id="KW-1185">Reference proteome</keyword>
<dbReference type="InterPro" id="IPR003789">
    <property type="entry name" value="Asn/Gln_tRNA_amidoTrase-B-like"/>
</dbReference>
<feature type="non-terminal residue" evidence="12">
    <location>
        <position position="1"/>
    </location>
</feature>
<accession>A3TZE3</accession>
<dbReference type="EMBL" id="AAMO01000006">
    <property type="protein sequence ID" value="EAQ02961.1"/>
    <property type="molecule type" value="Genomic_DNA"/>
</dbReference>
<dbReference type="Proteomes" id="UP000004318">
    <property type="component" value="Unassembled WGS sequence"/>
</dbReference>
<evidence type="ECO:0000313" key="13">
    <source>
        <dbReference type="Proteomes" id="UP000004318"/>
    </source>
</evidence>
<dbReference type="InterPro" id="IPR018027">
    <property type="entry name" value="Asn/Gln_amidotransferase"/>
</dbReference>
<reference evidence="12 13" key="1">
    <citation type="journal article" date="2010" name="J. Bacteriol.">
        <title>Genome sequences of Oceanicola granulosus HTCC2516(T) and Oceanicola batsensis HTCC2597(TDelta).</title>
        <authorList>
            <person name="Thrash J.C."/>
            <person name="Cho J.C."/>
            <person name="Vergin K.L."/>
            <person name="Giovannoni S.J."/>
        </authorList>
    </citation>
    <scope>NUCLEOTIDE SEQUENCE [LARGE SCALE GENOMIC DNA]</scope>
    <source>
        <strain evidence="13">ATCC BAA-863 / DSM 15984 / KCTC 12145 / HTCC2597</strain>
    </source>
</reference>
<evidence type="ECO:0000256" key="4">
    <source>
        <dbReference type="ARBA" id="ARBA00022598"/>
    </source>
</evidence>
<keyword evidence="6" id="KW-0067">ATP-binding</keyword>
<evidence type="ECO:0000256" key="10">
    <source>
        <dbReference type="ARBA" id="ARBA00047913"/>
    </source>
</evidence>
<comment type="caution">
    <text evidence="12">The sequence shown here is derived from an EMBL/GenBank/DDBJ whole genome shotgun (WGS) entry which is preliminary data.</text>
</comment>
<dbReference type="GO" id="GO:0070681">
    <property type="term" value="P:glutaminyl-tRNAGln biosynthesis via transamidation"/>
    <property type="evidence" value="ECO:0007669"/>
    <property type="project" value="TreeGrafter"/>
</dbReference>
<sequence>AETENADYFEQVVAAGGDGKMAANWVINELFGRLKKEDHEIAESPISPARLGQIVALIKKGDISGKIAKDVFEIAYTSDRDPEEIVETEGMKQVTDTGAIEAAVDEVIAANPAQVEKARQNPKLAGWFVGQVMKATGGKANPKAVNELVTRKLAES</sequence>
<comment type="subunit">
    <text evidence="2">Heterotrimer of A, B and C subunits.</text>
</comment>
<name>A3TZE3_PSEBH</name>
<protein>
    <recommendedName>
        <fullName evidence="3">Aspartyl/glutamyl-tRNA(Asn/Gln) amidotransferase subunit B</fullName>
    </recommendedName>
</protein>
<keyword evidence="4 12" id="KW-0436">Ligase</keyword>
<dbReference type="GO" id="GO:0050567">
    <property type="term" value="F:glutaminyl-tRNA synthase (glutamine-hydrolyzing) activity"/>
    <property type="evidence" value="ECO:0007669"/>
    <property type="project" value="RHEA"/>
</dbReference>
<dbReference type="HOGENOM" id="CLU_1681679_0_0_5"/>
<dbReference type="SUPFAM" id="SSF89095">
    <property type="entry name" value="GatB/YqeY motif"/>
    <property type="match status" value="1"/>
</dbReference>
<gene>
    <name evidence="12" type="ORF">OB2597_16305</name>
</gene>
<evidence type="ECO:0000256" key="7">
    <source>
        <dbReference type="ARBA" id="ARBA00022917"/>
    </source>
</evidence>
<evidence type="ECO:0000256" key="9">
    <source>
        <dbReference type="ARBA" id="ARBA00047380"/>
    </source>
</evidence>
<keyword evidence="12" id="KW-0808">Transferase</keyword>
<dbReference type="GO" id="GO:0050566">
    <property type="term" value="F:asparaginyl-tRNA synthase (glutamine-hydrolyzing) activity"/>
    <property type="evidence" value="ECO:0007669"/>
    <property type="project" value="RHEA"/>
</dbReference>
<dbReference type="Gene3D" id="1.10.10.410">
    <property type="match status" value="1"/>
</dbReference>
<dbReference type="GO" id="GO:0016740">
    <property type="term" value="F:transferase activity"/>
    <property type="evidence" value="ECO:0007669"/>
    <property type="project" value="UniProtKB-KW"/>
</dbReference>
<dbReference type="Pfam" id="PF02637">
    <property type="entry name" value="GatB_Yqey"/>
    <property type="match status" value="1"/>
</dbReference>
<evidence type="ECO:0000256" key="2">
    <source>
        <dbReference type="ARBA" id="ARBA00011123"/>
    </source>
</evidence>
<evidence type="ECO:0000256" key="5">
    <source>
        <dbReference type="ARBA" id="ARBA00022741"/>
    </source>
</evidence>